<organism evidence="10 11">
    <name type="scientific">Marinigracilibium pacificum</name>
    <dbReference type="NCBI Taxonomy" id="2729599"/>
    <lineage>
        <taxon>Bacteria</taxon>
        <taxon>Pseudomonadati</taxon>
        <taxon>Bacteroidota</taxon>
        <taxon>Cytophagia</taxon>
        <taxon>Cytophagales</taxon>
        <taxon>Flammeovirgaceae</taxon>
        <taxon>Marinigracilibium</taxon>
    </lineage>
</organism>
<dbReference type="InterPro" id="IPR050535">
    <property type="entry name" value="DNA_Repair-Maintenance_Comp"/>
</dbReference>
<evidence type="ECO:0000256" key="6">
    <source>
        <dbReference type="ARBA" id="ARBA00022839"/>
    </source>
</evidence>
<sequence>MKILHTGDWHLGKKLHETDFEEDHKFFFNSLYNIIIEENIEVLVVAGDIFDFSNPPKSAEKLYYEFLIRLKETSCKNIIITAGNHDGIQSIEAPKEILKLLNVEVIGSISEHPDNDLIEIKNDNGDLKFVVAAVPFLRDRDLLKINSGKTYSDRMTEVSQGIINHYKSIAEAVDNKYGKEVPALATGHLFASGVEENSDAVRDIQIGNLAGIAASSLPERFGYIALGHIHRQQRLKGHPNTWYCGSPLPLSFTERNYEHSILVTSLNEEGIFEQPEKISIPTYRKLITINDDLISVIDKLNELDTEENKNNLVEVIITQEKSDLDIPHKMSSISEELKHIKLVKYRTNFTGVSELRKEEIPDLDQFSPKLIFESLIKSQNIEEDQIPIIKDLFNKTEEILNQEDQQ</sequence>
<comment type="similarity">
    <text evidence="1 7">Belongs to the SbcD family.</text>
</comment>
<dbReference type="InterPro" id="IPR026843">
    <property type="entry name" value="SbcD_C"/>
</dbReference>
<dbReference type="InterPro" id="IPR004593">
    <property type="entry name" value="SbcD"/>
</dbReference>
<keyword evidence="7" id="KW-0235">DNA replication</keyword>
<dbReference type="PANTHER" id="PTHR30337">
    <property type="entry name" value="COMPONENT OF ATP-DEPENDENT DSDNA EXONUCLEASE"/>
    <property type="match status" value="1"/>
</dbReference>
<dbReference type="SUPFAM" id="SSF56300">
    <property type="entry name" value="Metallo-dependent phosphatases"/>
    <property type="match status" value="1"/>
</dbReference>
<comment type="function">
    <text evidence="7">SbcCD cleaves DNA hairpin structures. These structures can inhibit DNA replication and are intermediates in certain DNA recombination reactions. The complex acts as a 3'-&gt;5' double strand exonuclease that can open hairpins. It also has a 5' single-strand endonuclease activity.</text>
</comment>
<dbReference type="NCBIfam" id="TIGR00619">
    <property type="entry name" value="sbcd"/>
    <property type="match status" value="1"/>
</dbReference>
<dbReference type="InterPro" id="IPR029052">
    <property type="entry name" value="Metallo-depent_PP-like"/>
</dbReference>
<comment type="caution">
    <text evidence="10">The sequence shown here is derived from an EMBL/GenBank/DDBJ whole genome shotgun (WGS) entry which is preliminary data.</text>
</comment>
<dbReference type="InterPro" id="IPR041796">
    <property type="entry name" value="Mre11_N"/>
</dbReference>
<dbReference type="GO" id="GO:0006260">
    <property type="term" value="P:DNA replication"/>
    <property type="evidence" value="ECO:0007669"/>
    <property type="project" value="UniProtKB-KW"/>
</dbReference>
<dbReference type="RefSeq" id="WP_169681788.1">
    <property type="nucleotide sequence ID" value="NZ_JABBNU010000007.1"/>
</dbReference>
<evidence type="ECO:0000313" key="10">
    <source>
        <dbReference type="EMBL" id="NMM49117.1"/>
    </source>
</evidence>
<dbReference type="Proteomes" id="UP000559010">
    <property type="component" value="Unassembled WGS sequence"/>
</dbReference>
<keyword evidence="7" id="KW-0233">DNA recombination</keyword>
<dbReference type="PANTHER" id="PTHR30337:SF0">
    <property type="entry name" value="NUCLEASE SBCCD SUBUNIT D"/>
    <property type="match status" value="1"/>
</dbReference>
<reference evidence="10 11" key="1">
    <citation type="submission" date="2020-04" db="EMBL/GenBank/DDBJ databases">
        <title>Flammeovirgaceae bacterium KN852 isolated from deep sea.</title>
        <authorList>
            <person name="Zhang D.-C."/>
        </authorList>
    </citation>
    <scope>NUCLEOTIDE SEQUENCE [LARGE SCALE GENOMIC DNA]</scope>
    <source>
        <strain evidence="10 11">KN852</strain>
    </source>
</reference>
<evidence type="ECO:0000259" key="8">
    <source>
        <dbReference type="Pfam" id="PF00149"/>
    </source>
</evidence>
<dbReference type="GO" id="GO:0008408">
    <property type="term" value="F:3'-5' exonuclease activity"/>
    <property type="evidence" value="ECO:0007669"/>
    <property type="project" value="InterPro"/>
</dbReference>
<dbReference type="Gene3D" id="3.60.21.10">
    <property type="match status" value="1"/>
</dbReference>
<dbReference type="EMBL" id="JABBNU010000007">
    <property type="protein sequence ID" value="NMM49117.1"/>
    <property type="molecule type" value="Genomic_DNA"/>
</dbReference>
<keyword evidence="5 7" id="KW-0378">Hydrolase</keyword>
<feature type="domain" description="Nuclease SbcCD subunit D C-terminal" evidence="9">
    <location>
        <begin position="283"/>
        <end position="379"/>
    </location>
</feature>
<evidence type="ECO:0000256" key="7">
    <source>
        <dbReference type="RuleBase" id="RU363069"/>
    </source>
</evidence>
<keyword evidence="7" id="KW-0255">Endonuclease</keyword>
<evidence type="ECO:0000313" key="11">
    <source>
        <dbReference type="Proteomes" id="UP000559010"/>
    </source>
</evidence>
<dbReference type="Pfam" id="PF12320">
    <property type="entry name" value="SbcD_C"/>
    <property type="match status" value="1"/>
</dbReference>
<evidence type="ECO:0000259" key="9">
    <source>
        <dbReference type="Pfam" id="PF12320"/>
    </source>
</evidence>
<gene>
    <name evidence="7 10" type="primary">sbcD</name>
    <name evidence="10" type="ORF">HH304_11965</name>
</gene>
<evidence type="ECO:0000256" key="5">
    <source>
        <dbReference type="ARBA" id="ARBA00022801"/>
    </source>
</evidence>
<evidence type="ECO:0000256" key="1">
    <source>
        <dbReference type="ARBA" id="ARBA00010555"/>
    </source>
</evidence>
<evidence type="ECO:0000256" key="2">
    <source>
        <dbReference type="ARBA" id="ARBA00011322"/>
    </source>
</evidence>
<dbReference type="Pfam" id="PF00149">
    <property type="entry name" value="Metallophos"/>
    <property type="match status" value="1"/>
</dbReference>
<keyword evidence="11" id="KW-1185">Reference proteome</keyword>
<keyword evidence="6 7" id="KW-0269">Exonuclease</keyword>
<accession>A0A848IXU5</accession>
<protein>
    <recommendedName>
        <fullName evidence="3 7">Nuclease SbcCD subunit D</fullName>
    </recommendedName>
</protein>
<evidence type="ECO:0000256" key="3">
    <source>
        <dbReference type="ARBA" id="ARBA00013365"/>
    </source>
</evidence>
<evidence type="ECO:0000256" key="4">
    <source>
        <dbReference type="ARBA" id="ARBA00022722"/>
    </source>
</evidence>
<keyword evidence="4 7" id="KW-0540">Nuclease</keyword>
<name>A0A848IXU5_9BACT</name>
<dbReference type="CDD" id="cd00840">
    <property type="entry name" value="MPP_Mre11_N"/>
    <property type="match status" value="1"/>
</dbReference>
<dbReference type="AlphaFoldDB" id="A0A848IXU5"/>
<dbReference type="InterPro" id="IPR004843">
    <property type="entry name" value="Calcineurin-like_PHP"/>
</dbReference>
<comment type="subunit">
    <text evidence="2 7">Heterodimer of SbcC and SbcD.</text>
</comment>
<proteinExistence type="inferred from homology"/>
<dbReference type="GO" id="GO:0006310">
    <property type="term" value="P:DNA recombination"/>
    <property type="evidence" value="ECO:0007669"/>
    <property type="project" value="UniProtKB-KW"/>
</dbReference>
<feature type="domain" description="Calcineurin-like phosphoesterase" evidence="8">
    <location>
        <begin position="1"/>
        <end position="126"/>
    </location>
</feature>
<dbReference type="GO" id="GO:0004519">
    <property type="term" value="F:endonuclease activity"/>
    <property type="evidence" value="ECO:0007669"/>
    <property type="project" value="UniProtKB-KW"/>
</dbReference>